<dbReference type="AlphaFoldDB" id="A0A833UV53"/>
<evidence type="ECO:0000256" key="1">
    <source>
        <dbReference type="ARBA" id="ARBA00004123"/>
    </source>
</evidence>
<evidence type="ECO:0000313" key="8">
    <source>
        <dbReference type="EMBL" id="KAF5461353.1"/>
    </source>
</evidence>
<dbReference type="InterPro" id="IPR036576">
    <property type="entry name" value="WRKY_dom_sf"/>
</dbReference>
<dbReference type="GO" id="GO:0002237">
    <property type="term" value="P:response to molecule of bacterial origin"/>
    <property type="evidence" value="ECO:0007669"/>
    <property type="project" value="UniProtKB-ARBA"/>
</dbReference>
<dbReference type="EMBL" id="LIHL02000008">
    <property type="protein sequence ID" value="KAF5461353.1"/>
    <property type="molecule type" value="Genomic_DNA"/>
</dbReference>
<proteinExistence type="predicted"/>
<dbReference type="SUPFAM" id="SSF118290">
    <property type="entry name" value="WRKY DNA-binding domain"/>
    <property type="match status" value="1"/>
</dbReference>
<dbReference type="GO" id="GO:0005634">
    <property type="term" value="C:nucleus"/>
    <property type="evidence" value="ECO:0007669"/>
    <property type="project" value="UniProtKB-SubCell"/>
</dbReference>
<dbReference type="SMART" id="SM00774">
    <property type="entry name" value="WRKY"/>
    <property type="match status" value="1"/>
</dbReference>
<dbReference type="GO" id="GO:0003700">
    <property type="term" value="F:DNA-binding transcription factor activity"/>
    <property type="evidence" value="ECO:0007669"/>
    <property type="project" value="InterPro"/>
</dbReference>
<reference evidence="8" key="1">
    <citation type="submission" date="2015-10" db="EMBL/GenBank/DDBJ databases">
        <authorList>
            <person name="Martinez-Garcia P.J."/>
            <person name="Crepeau M.W."/>
            <person name="Puiu D."/>
            <person name="Gonzalez-Ibeas D."/>
            <person name="Whalen J."/>
            <person name="Stevens K."/>
            <person name="Paul R."/>
            <person name="Butterfield T."/>
            <person name="Britton M."/>
            <person name="Reagan R."/>
            <person name="Chakraborty S."/>
            <person name="Walawage S.L."/>
            <person name="Vasquez-Gross H.A."/>
            <person name="Cardeno C."/>
            <person name="Famula R."/>
            <person name="Pratt K."/>
            <person name="Kuruganti S."/>
            <person name="Aradhya M.K."/>
            <person name="Leslie C.A."/>
            <person name="Dandekar A.M."/>
            <person name="Salzberg S.L."/>
            <person name="Wegrzyn J.L."/>
            <person name="Langley C.H."/>
            <person name="Neale D.B."/>
        </authorList>
    </citation>
    <scope>NUCLEOTIDE SEQUENCE</scope>
    <source>
        <tissue evidence="8">Leaves</tissue>
    </source>
</reference>
<sequence>IHFTTFETQLLVPRTYIIIYNLITSFFPDSKLYTSTMESKSLVDSSTSLDLNLNPFRPMDHEEAPKNEFDGVLGAQACDQKASIKEEAGHLAEELDRISSENKKLTEMLARMRENFNALQSHLIDIESKNSTKEIFIKSRKRKAEEEYFGNMFSHSSNEESYCKKAENFNTKVSRVCVRTDASNTNLAVKDGYQWRKYGQKVTRDNPSPRAYFRCSFAPSCPVKKKVQRSTEDPSLLVATYEGEHNHMHPFRADQLSSSSGGSSQCANLGSVHSFSSMRSSSRPTVTLDLIQSGLCESAKNSNQHVDSPAFQQFLVQQMASSLTRDPNFTETLAAAISGRILDYTQN</sequence>
<dbReference type="PANTHER" id="PTHR31429">
    <property type="entry name" value="WRKY TRANSCRIPTION FACTOR 36-RELATED"/>
    <property type="match status" value="1"/>
</dbReference>
<dbReference type="FunFam" id="2.20.25.80:FF:000008">
    <property type="entry name" value="WRKY transcription factor 40"/>
    <property type="match status" value="1"/>
</dbReference>
<dbReference type="Gramene" id="Jr08_00870_p1">
    <property type="protein sequence ID" value="cds.Jr08_00870_p1"/>
    <property type="gene ID" value="Jr08_00870"/>
</dbReference>
<keyword evidence="5" id="KW-0539">Nucleus</keyword>
<keyword evidence="6" id="KW-0175">Coiled coil</keyword>
<dbReference type="GO" id="GO:0043565">
    <property type="term" value="F:sequence-specific DNA binding"/>
    <property type="evidence" value="ECO:0007669"/>
    <property type="project" value="InterPro"/>
</dbReference>
<evidence type="ECO:0000256" key="5">
    <source>
        <dbReference type="ARBA" id="ARBA00023242"/>
    </source>
</evidence>
<evidence type="ECO:0000313" key="9">
    <source>
        <dbReference type="Proteomes" id="UP000619265"/>
    </source>
</evidence>
<keyword evidence="2" id="KW-0805">Transcription regulation</keyword>
<feature type="non-terminal residue" evidence="8">
    <location>
        <position position="347"/>
    </location>
</feature>
<accession>A0A833UV53</accession>
<dbReference type="Proteomes" id="UP000619265">
    <property type="component" value="Unassembled WGS sequence"/>
</dbReference>
<organism evidence="8 9">
    <name type="scientific">Juglans regia</name>
    <name type="common">English walnut</name>
    <dbReference type="NCBI Taxonomy" id="51240"/>
    <lineage>
        <taxon>Eukaryota</taxon>
        <taxon>Viridiplantae</taxon>
        <taxon>Streptophyta</taxon>
        <taxon>Embryophyta</taxon>
        <taxon>Tracheophyta</taxon>
        <taxon>Spermatophyta</taxon>
        <taxon>Magnoliopsida</taxon>
        <taxon>eudicotyledons</taxon>
        <taxon>Gunneridae</taxon>
        <taxon>Pentapetalae</taxon>
        <taxon>rosids</taxon>
        <taxon>fabids</taxon>
        <taxon>Fagales</taxon>
        <taxon>Juglandaceae</taxon>
        <taxon>Juglans</taxon>
    </lineage>
</organism>
<dbReference type="InterPro" id="IPR044810">
    <property type="entry name" value="WRKY_plant"/>
</dbReference>
<dbReference type="GO" id="GO:0042742">
    <property type="term" value="P:defense response to bacterium"/>
    <property type="evidence" value="ECO:0007669"/>
    <property type="project" value="UniProtKB-ARBA"/>
</dbReference>
<dbReference type="InterPro" id="IPR003657">
    <property type="entry name" value="WRKY_dom"/>
</dbReference>
<protein>
    <recommendedName>
        <fullName evidence="7">WRKY domain-containing protein</fullName>
    </recommendedName>
</protein>
<name>A0A833UV53_JUGRE</name>
<feature type="domain" description="WRKY" evidence="7">
    <location>
        <begin position="191"/>
        <end position="250"/>
    </location>
</feature>
<evidence type="ECO:0000256" key="6">
    <source>
        <dbReference type="SAM" id="Coils"/>
    </source>
</evidence>
<comment type="caution">
    <text evidence="8">The sequence shown here is derived from an EMBL/GenBank/DDBJ whole genome shotgun (WGS) entry which is preliminary data.</text>
</comment>
<dbReference type="GO" id="GO:0009751">
    <property type="term" value="P:response to salicylic acid"/>
    <property type="evidence" value="ECO:0007669"/>
    <property type="project" value="UniProtKB-ARBA"/>
</dbReference>
<dbReference type="PANTHER" id="PTHR31429:SF76">
    <property type="entry name" value="WRKY FAMILY TRANSCRIPTION FACTOR-RELATED"/>
    <property type="match status" value="1"/>
</dbReference>
<dbReference type="GO" id="GO:0050832">
    <property type="term" value="P:defense response to fungus"/>
    <property type="evidence" value="ECO:0007669"/>
    <property type="project" value="UniProtKB-ARBA"/>
</dbReference>
<comment type="subcellular location">
    <subcellularLocation>
        <location evidence="1">Nucleus</location>
    </subcellularLocation>
</comment>
<dbReference type="Gene3D" id="2.20.25.80">
    <property type="entry name" value="WRKY domain"/>
    <property type="match status" value="1"/>
</dbReference>
<dbReference type="GO" id="GO:0031347">
    <property type="term" value="P:regulation of defense response"/>
    <property type="evidence" value="ECO:0007669"/>
    <property type="project" value="UniProtKB-ARBA"/>
</dbReference>
<reference evidence="8" key="2">
    <citation type="submission" date="2020-03" db="EMBL/GenBank/DDBJ databases">
        <title>Walnut 2.0.</title>
        <authorList>
            <person name="Marrano A."/>
            <person name="Britton M."/>
            <person name="Zimin A.V."/>
            <person name="Zaini P.A."/>
            <person name="Workman R."/>
            <person name="Puiu D."/>
            <person name="Bianco L."/>
            <person name="Allen B.J."/>
            <person name="Troggio M."/>
            <person name="Leslie C.A."/>
            <person name="Timp W."/>
            <person name="Dendekar A."/>
            <person name="Salzberg S.L."/>
            <person name="Neale D.B."/>
        </authorList>
    </citation>
    <scope>NUCLEOTIDE SEQUENCE</scope>
    <source>
        <tissue evidence="8">Leaves</tissue>
    </source>
</reference>
<gene>
    <name evidence="8" type="ORF">F2P56_017460</name>
</gene>
<keyword evidence="3" id="KW-0238">DNA-binding</keyword>
<feature type="coiled-coil region" evidence="6">
    <location>
        <begin position="95"/>
        <end position="122"/>
    </location>
</feature>
<dbReference type="Pfam" id="PF03106">
    <property type="entry name" value="WRKY"/>
    <property type="match status" value="1"/>
</dbReference>
<dbReference type="PROSITE" id="PS50811">
    <property type="entry name" value="WRKY"/>
    <property type="match status" value="1"/>
</dbReference>
<evidence type="ECO:0000256" key="3">
    <source>
        <dbReference type="ARBA" id="ARBA00023125"/>
    </source>
</evidence>
<evidence type="ECO:0000256" key="2">
    <source>
        <dbReference type="ARBA" id="ARBA00023015"/>
    </source>
</evidence>
<evidence type="ECO:0000259" key="7">
    <source>
        <dbReference type="PROSITE" id="PS50811"/>
    </source>
</evidence>
<keyword evidence="4" id="KW-0804">Transcription</keyword>
<evidence type="ECO:0000256" key="4">
    <source>
        <dbReference type="ARBA" id="ARBA00023163"/>
    </source>
</evidence>